<accession>A0A439D967</accession>
<protein>
    <submittedName>
        <fullName evidence="1">Uncharacterized protein</fullName>
    </submittedName>
</protein>
<sequence>MLTGVAEIPLFPLSSTSCAKAINPNRASAQRSISSTGNASSRTTTLAPAEAKSPRVWALTLPVVAGTLNSDSARASWTVPGSCLRDCYFANVALPLEIIPEREQNGGSGGSSIPLADADAVIQWIREVGVAESACYAQICVYRDVFWWRLSGMVYVEVADFVGAGEILVGLCERASRGEYLEGKR</sequence>
<name>A0A439D967_9PEZI</name>
<evidence type="ECO:0000313" key="1">
    <source>
        <dbReference type="EMBL" id="RWA10944.1"/>
    </source>
</evidence>
<dbReference type="EMBL" id="RYZI01000095">
    <property type="protein sequence ID" value="RWA10944.1"/>
    <property type="molecule type" value="Genomic_DNA"/>
</dbReference>
<organism evidence="1 2">
    <name type="scientific">Xylaria grammica</name>
    <dbReference type="NCBI Taxonomy" id="363999"/>
    <lineage>
        <taxon>Eukaryota</taxon>
        <taxon>Fungi</taxon>
        <taxon>Dikarya</taxon>
        <taxon>Ascomycota</taxon>
        <taxon>Pezizomycotina</taxon>
        <taxon>Sordariomycetes</taxon>
        <taxon>Xylariomycetidae</taxon>
        <taxon>Xylariales</taxon>
        <taxon>Xylariaceae</taxon>
        <taxon>Xylaria</taxon>
    </lineage>
</organism>
<dbReference type="Proteomes" id="UP000286045">
    <property type="component" value="Unassembled WGS sequence"/>
</dbReference>
<proteinExistence type="predicted"/>
<dbReference type="STRING" id="363999.A0A439D967"/>
<gene>
    <name evidence="1" type="ORF">EKO27_g4168</name>
</gene>
<comment type="caution">
    <text evidence="1">The sequence shown here is derived from an EMBL/GenBank/DDBJ whole genome shotgun (WGS) entry which is preliminary data.</text>
</comment>
<dbReference type="AlphaFoldDB" id="A0A439D967"/>
<reference evidence="1 2" key="1">
    <citation type="submission" date="2018-12" db="EMBL/GenBank/DDBJ databases">
        <title>Draft genome sequence of Xylaria grammica IHI A82.</title>
        <authorList>
            <person name="Buettner E."/>
            <person name="Kellner H."/>
        </authorList>
    </citation>
    <scope>NUCLEOTIDE SEQUENCE [LARGE SCALE GENOMIC DNA]</scope>
    <source>
        <strain evidence="1 2">IHI A82</strain>
    </source>
</reference>
<keyword evidence="2" id="KW-1185">Reference proteome</keyword>
<evidence type="ECO:0000313" key="2">
    <source>
        <dbReference type="Proteomes" id="UP000286045"/>
    </source>
</evidence>